<evidence type="ECO:0000256" key="2">
    <source>
        <dbReference type="SAM" id="SignalP"/>
    </source>
</evidence>
<sequence length="471" mass="52477">MKKLIVSLVIAFFGFCKMVSAQVAMPAFFSDHLVLQQQSNAKIWGTAIGKKEVKVRTSWDNQTYTTKPDDKGNWSVVVKTASAGGPFTISVSQQNKIVLQDVLLGEVWLCSGQSNMDMPVKGYNNLPITNSMDILMEAPDPMLRLFKVDRKYATTPETNVKGVWQPADAGSVASFSVVGYQFASYLRKQLGVPVGMIQSTWGGSPIEAWMDRQLVGDVLKDRIVENKAISKAVHQTPGNLFNGMISPLVGYNIAGVIWYQGEQNRHNYGDYLALQHAMVNSWRTKWNIGDWPFYLVQLAPMKYAAHEAYKVPLLREAQLKLPDTLNNAGVAVIIDAGEEKNIHPANKTVASKRLAYLALANTYHKKGFPAASPTFRKMVMKNDTVLVHFNDIPLGLTTYGKPIKQFEIAGADQIFYPATAVLVNDVVRLYSDKVKQPIAIRYAFKDWAVGELYSVEGLPISSFRTDNWKAR</sequence>
<dbReference type="Pfam" id="PF03629">
    <property type="entry name" value="SASA"/>
    <property type="match status" value="1"/>
</dbReference>
<feature type="signal peptide" evidence="2">
    <location>
        <begin position="1"/>
        <end position="21"/>
    </location>
</feature>
<dbReference type="InterPro" id="IPR039329">
    <property type="entry name" value="SIAE"/>
</dbReference>
<evidence type="ECO:0000256" key="1">
    <source>
        <dbReference type="ARBA" id="ARBA00022801"/>
    </source>
</evidence>
<dbReference type="Gene3D" id="2.60.40.10">
    <property type="entry name" value="Immunoglobulins"/>
    <property type="match status" value="1"/>
</dbReference>
<comment type="caution">
    <text evidence="4">The sequence shown here is derived from an EMBL/GenBank/DDBJ whole genome shotgun (WGS) entry which is preliminary data.</text>
</comment>
<dbReference type="InterPro" id="IPR036514">
    <property type="entry name" value="SGNH_hydro_sf"/>
</dbReference>
<keyword evidence="2" id="KW-0732">Signal</keyword>
<feature type="chain" id="PRO_5046363678" evidence="2">
    <location>
        <begin position="22"/>
        <end position="471"/>
    </location>
</feature>
<evidence type="ECO:0000259" key="3">
    <source>
        <dbReference type="Pfam" id="PF03629"/>
    </source>
</evidence>
<gene>
    <name evidence="4" type="ORF">E6A44_015315</name>
</gene>
<dbReference type="Gene3D" id="3.40.50.1110">
    <property type="entry name" value="SGNH hydrolase"/>
    <property type="match status" value="1"/>
</dbReference>
<dbReference type="InterPro" id="IPR005181">
    <property type="entry name" value="SASA"/>
</dbReference>
<keyword evidence="5" id="KW-1185">Reference proteome</keyword>
<protein>
    <submittedName>
        <fullName evidence="4">Sialate O-acetylesterase</fullName>
    </submittedName>
</protein>
<dbReference type="Proteomes" id="UP001517247">
    <property type="component" value="Unassembled WGS sequence"/>
</dbReference>
<evidence type="ECO:0000313" key="5">
    <source>
        <dbReference type="Proteomes" id="UP001517247"/>
    </source>
</evidence>
<dbReference type="SUPFAM" id="SSF52266">
    <property type="entry name" value="SGNH hydrolase"/>
    <property type="match status" value="1"/>
</dbReference>
<dbReference type="RefSeq" id="WP_138724045.1">
    <property type="nucleotide sequence ID" value="NZ_SSHJ02000008.1"/>
</dbReference>
<dbReference type="PANTHER" id="PTHR22901:SF0">
    <property type="entry name" value="SIALATE O-ACETYLESTERASE"/>
    <property type="match status" value="1"/>
</dbReference>
<proteinExistence type="predicted"/>
<keyword evidence="1" id="KW-0378">Hydrolase</keyword>
<evidence type="ECO:0000313" key="4">
    <source>
        <dbReference type="EMBL" id="MFN0256957.1"/>
    </source>
</evidence>
<dbReference type="EMBL" id="SSHJ02000008">
    <property type="protein sequence ID" value="MFN0256957.1"/>
    <property type="molecule type" value="Genomic_DNA"/>
</dbReference>
<dbReference type="InterPro" id="IPR013783">
    <property type="entry name" value="Ig-like_fold"/>
</dbReference>
<name>A0ABW9JAQ6_9SPHI</name>
<organism evidence="4 5">
    <name type="scientific">Pedobacter ureilyticus</name>
    <dbReference type="NCBI Taxonomy" id="1393051"/>
    <lineage>
        <taxon>Bacteria</taxon>
        <taxon>Pseudomonadati</taxon>
        <taxon>Bacteroidota</taxon>
        <taxon>Sphingobacteriia</taxon>
        <taxon>Sphingobacteriales</taxon>
        <taxon>Sphingobacteriaceae</taxon>
        <taxon>Pedobacter</taxon>
    </lineage>
</organism>
<reference evidence="4 5" key="1">
    <citation type="submission" date="2024-12" db="EMBL/GenBank/DDBJ databases">
        <authorList>
            <person name="Hu S."/>
        </authorList>
    </citation>
    <scope>NUCLEOTIDE SEQUENCE [LARGE SCALE GENOMIC DNA]</scope>
    <source>
        <strain evidence="4 5">THG-T11</strain>
    </source>
</reference>
<feature type="domain" description="Sialate O-acetylesterase" evidence="3">
    <location>
        <begin position="106"/>
        <end position="327"/>
    </location>
</feature>
<dbReference type="PANTHER" id="PTHR22901">
    <property type="entry name" value="SIALATE O-ACETYLESTERASE"/>
    <property type="match status" value="1"/>
</dbReference>
<accession>A0ABW9JAQ6</accession>